<comment type="caution">
    <text evidence="2">The sequence shown here is derived from an EMBL/GenBank/DDBJ whole genome shotgun (WGS) entry which is preliminary data.</text>
</comment>
<dbReference type="InterPro" id="IPR008634">
    <property type="entry name" value="Gas-vesicle_GvpO"/>
</dbReference>
<feature type="compositionally biased region" description="Low complexity" evidence="1">
    <location>
        <begin position="119"/>
        <end position="131"/>
    </location>
</feature>
<evidence type="ECO:0000256" key="1">
    <source>
        <dbReference type="SAM" id="MobiDB-lite"/>
    </source>
</evidence>
<keyword evidence="3" id="KW-1185">Reference proteome</keyword>
<evidence type="ECO:0000313" key="3">
    <source>
        <dbReference type="Proteomes" id="UP001500897"/>
    </source>
</evidence>
<proteinExistence type="predicted"/>
<evidence type="ECO:0000313" key="2">
    <source>
        <dbReference type="EMBL" id="GAA2087588.1"/>
    </source>
</evidence>
<sequence>MPESRTRRPSTAAPRRRTARRDPEAEPRPRRRTVKERDAPEEPDEPDEPEEPDEEPDESPRRRRRPAAERGTSGSAPRRRKARPDEADDRDEEEGEDEEPDEGEEPDEEQGDDRDERQAGIGAAAAAARAATHVRAMTGRSPEGVTSLERTEEGWRIGVEVVESRRIPDTTDILAVYRVDLDRDGELLAYRREDRYHRGRTPDREEDP</sequence>
<protein>
    <recommendedName>
        <fullName evidence="4">Gas vesicle protein GvpO</fullName>
    </recommendedName>
</protein>
<evidence type="ECO:0008006" key="4">
    <source>
        <dbReference type="Google" id="ProtNLM"/>
    </source>
</evidence>
<reference evidence="2 3" key="1">
    <citation type="journal article" date="2019" name="Int. J. Syst. Evol. Microbiol.">
        <title>The Global Catalogue of Microorganisms (GCM) 10K type strain sequencing project: providing services to taxonomists for standard genome sequencing and annotation.</title>
        <authorList>
            <consortium name="The Broad Institute Genomics Platform"/>
            <consortium name="The Broad Institute Genome Sequencing Center for Infectious Disease"/>
            <person name="Wu L."/>
            <person name="Ma J."/>
        </authorList>
    </citation>
    <scope>NUCLEOTIDE SEQUENCE [LARGE SCALE GENOMIC DNA]</scope>
    <source>
        <strain evidence="2 3">JCM 14559</strain>
    </source>
</reference>
<accession>A0ABN2WA09</accession>
<gene>
    <name evidence="2" type="ORF">GCM10009759_09140</name>
</gene>
<organism evidence="2 3">
    <name type="scientific">Kitasatospora saccharophila</name>
    <dbReference type="NCBI Taxonomy" id="407973"/>
    <lineage>
        <taxon>Bacteria</taxon>
        <taxon>Bacillati</taxon>
        <taxon>Actinomycetota</taxon>
        <taxon>Actinomycetes</taxon>
        <taxon>Kitasatosporales</taxon>
        <taxon>Streptomycetaceae</taxon>
        <taxon>Kitasatospora</taxon>
    </lineage>
</organism>
<name>A0ABN2WA09_9ACTN</name>
<dbReference type="Pfam" id="PF05800">
    <property type="entry name" value="GvpO"/>
    <property type="match status" value="1"/>
</dbReference>
<dbReference type="RefSeq" id="WP_344550449.1">
    <property type="nucleotide sequence ID" value="NZ_BAAANS010000004.1"/>
</dbReference>
<dbReference type="EMBL" id="BAAANS010000004">
    <property type="protein sequence ID" value="GAA2087588.1"/>
    <property type="molecule type" value="Genomic_DNA"/>
</dbReference>
<dbReference type="Proteomes" id="UP001500897">
    <property type="component" value="Unassembled WGS sequence"/>
</dbReference>
<feature type="compositionally biased region" description="Acidic residues" evidence="1">
    <location>
        <begin position="41"/>
        <end position="57"/>
    </location>
</feature>
<feature type="region of interest" description="Disordered" evidence="1">
    <location>
        <begin position="1"/>
        <end position="152"/>
    </location>
</feature>
<feature type="compositionally biased region" description="Acidic residues" evidence="1">
    <location>
        <begin position="86"/>
        <end position="113"/>
    </location>
</feature>